<reference evidence="1 2" key="1">
    <citation type="journal article" date="2015" name="Int. J. Syst. Evol. Microbiol.">
        <title>Tumebacillus algifaecis sp. nov., isolated from decomposing algal scum.</title>
        <authorList>
            <person name="Wu Y.F."/>
            <person name="Zhang B."/>
            <person name="Xing P."/>
            <person name="Wu Q.L."/>
            <person name="Liu S.J."/>
        </authorList>
    </citation>
    <scope>NUCLEOTIDE SEQUENCE [LARGE SCALE GENOMIC DNA]</scope>
    <source>
        <strain evidence="1 2">THMBR28</strain>
    </source>
</reference>
<gene>
    <name evidence="1" type="ORF">CIG75_04830</name>
</gene>
<dbReference type="KEGG" id="tab:CIG75_04830"/>
<accession>A0A223CYW2</accession>
<organism evidence="1 2">
    <name type="scientific">Tumebacillus algifaecis</name>
    <dbReference type="NCBI Taxonomy" id="1214604"/>
    <lineage>
        <taxon>Bacteria</taxon>
        <taxon>Bacillati</taxon>
        <taxon>Bacillota</taxon>
        <taxon>Bacilli</taxon>
        <taxon>Bacillales</taxon>
        <taxon>Alicyclobacillaceae</taxon>
        <taxon>Tumebacillus</taxon>
    </lineage>
</organism>
<keyword evidence="2" id="KW-1185">Reference proteome</keyword>
<sequence length="203" mass="23405">MKKRISLLVTIAVLATGFGIYQFAKDDPYTNLQVGSNQAAFKTHENIVELETESDLVVLANFTGQREQFNEKDNLGRVSNTVTKSVVEVEKVLKGNVQKKDKINVFEDCYIWNNERYITTEGYKWMNEDGKYLLFLSRSGIENSFVIVGIYEGKYDVNLKNHPTKHNEMKKAFLDPEVEFLGHGDDIERFYKLKEQAVKKYGL</sequence>
<protein>
    <submittedName>
        <fullName evidence="1">Uncharacterized protein</fullName>
    </submittedName>
</protein>
<dbReference type="AlphaFoldDB" id="A0A223CYW2"/>
<evidence type="ECO:0000313" key="2">
    <source>
        <dbReference type="Proteomes" id="UP000214688"/>
    </source>
</evidence>
<dbReference type="OrthoDB" id="2611907at2"/>
<dbReference type="EMBL" id="CP022657">
    <property type="protein sequence ID" value="ASS74374.1"/>
    <property type="molecule type" value="Genomic_DNA"/>
</dbReference>
<name>A0A223CYW2_9BACL</name>
<dbReference type="RefSeq" id="WP_094235626.1">
    <property type="nucleotide sequence ID" value="NZ_CP022657.1"/>
</dbReference>
<dbReference type="Proteomes" id="UP000214688">
    <property type="component" value="Chromosome"/>
</dbReference>
<evidence type="ECO:0000313" key="1">
    <source>
        <dbReference type="EMBL" id="ASS74374.1"/>
    </source>
</evidence>
<proteinExistence type="predicted"/>